<protein>
    <submittedName>
        <fullName evidence="1">Uncharacterized protein</fullName>
    </submittedName>
</protein>
<feature type="non-terminal residue" evidence="1">
    <location>
        <position position="1"/>
    </location>
</feature>
<evidence type="ECO:0000313" key="1">
    <source>
        <dbReference type="EMBL" id="SVC52876.1"/>
    </source>
</evidence>
<accession>A0A382MVS5</accession>
<name>A0A382MVS5_9ZZZZ</name>
<gene>
    <name evidence="1" type="ORF">METZ01_LOCUS305730</name>
</gene>
<dbReference type="AlphaFoldDB" id="A0A382MVS5"/>
<sequence length="41" mass="4362">VKAVLVTHVPAHQIICVGVMKQKLPSVRAVLQDALPMSGKV</sequence>
<organism evidence="1">
    <name type="scientific">marine metagenome</name>
    <dbReference type="NCBI Taxonomy" id="408172"/>
    <lineage>
        <taxon>unclassified sequences</taxon>
        <taxon>metagenomes</taxon>
        <taxon>ecological metagenomes</taxon>
    </lineage>
</organism>
<dbReference type="EMBL" id="UINC01096193">
    <property type="protein sequence ID" value="SVC52876.1"/>
    <property type="molecule type" value="Genomic_DNA"/>
</dbReference>
<reference evidence="1" key="1">
    <citation type="submission" date="2018-05" db="EMBL/GenBank/DDBJ databases">
        <authorList>
            <person name="Lanie J.A."/>
            <person name="Ng W.-L."/>
            <person name="Kazmierczak K.M."/>
            <person name="Andrzejewski T.M."/>
            <person name="Davidsen T.M."/>
            <person name="Wayne K.J."/>
            <person name="Tettelin H."/>
            <person name="Glass J.I."/>
            <person name="Rusch D."/>
            <person name="Podicherti R."/>
            <person name="Tsui H.-C.T."/>
            <person name="Winkler M.E."/>
        </authorList>
    </citation>
    <scope>NUCLEOTIDE SEQUENCE</scope>
</reference>
<proteinExistence type="predicted"/>